<dbReference type="Pfam" id="PF00400">
    <property type="entry name" value="WD40"/>
    <property type="match status" value="3"/>
</dbReference>
<keyword evidence="4" id="KW-1185">Reference proteome</keyword>
<dbReference type="InterPro" id="IPR036322">
    <property type="entry name" value="WD40_repeat_dom_sf"/>
</dbReference>
<evidence type="ECO:0000256" key="1">
    <source>
        <dbReference type="PROSITE-ProRule" id="PRU00221"/>
    </source>
</evidence>
<dbReference type="SUPFAM" id="SSF50998">
    <property type="entry name" value="Quinoprotein alcohol dehydrogenase-like"/>
    <property type="match status" value="1"/>
</dbReference>
<proteinExistence type="predicted"/>
<feature type="repeat" description="WD" evidence="1">
    <location>
        <begin position="415"/>
        <end position="456"/>
    </location>
</feature>
<evidence type="ECO:0000313" key="4">
    <source>
        <dbReference type="Proteomes" id="UP001274896"/>
    </source>
</evidence>
<accession>A0AAE0PT97</accession>
<evidence type="ECO:0000256" key="2">
    <source>
        <dbReference type="SAM" id="Coils"/>
    </source>
</evidence>
<gene>
    <name evidence="3" type="ORF">QTP70_029069</name>
</gene>
<dbReference type="PANTHER" id="PTHR32215">
    <property type="entry name" value="CILIA- AND FLAGELLA-ASSOCIATED PROTEIN 57"/>
    <property type="match status" value="1"/>
</dbReference>
<dbReference type="EMBL" id="JAUCMX010000030">
    <property type="protein sequence ID" value="KAK3506828.1"/>
    <property type="molecule type" value="Genomic_DNA"/>
</dbReference>
<name>A0AAE0PT97_9TELE</name>
<dbReference type="InterPro" id="IPR001680">
    <property type="entry name" value="WD40_rpt"/>
</dbReference>
<dbReference type="Proteomes" id="UP001274896">
    <property type="component" value="Unassembled WGS sequence"/>
</dbReference>
<reference evidence="3" key="1">
    <citation type="submission" date="2023-06" db="EMBL/GenBank/DDBJ databases">
        <title>Male Hemibagrus guttatus genome.</title>
        <authorList>
            <person name="Bian C."/>
        </authorList>
    </citation>
    <scope>NUCLEOTIDE SEQUENCE</scope>
    <source>
        <strain evidence="3">Male_cb2023</strain>
        <tissue evidence="3">Muscle</tissue>
    </source>
</reference>
<dbReference type="PANTHER" id="PTHR32215:SF0">
    <property type="entry name" value="CILIA- AND FLAGELLA-ASSOCIATED PROTEIN 57"/>
    <property type="match status" value="1"/>
</dbReference>
<evidence type="ECO:0000313" key="3">
    <source>
        <dbReference type="EMBL" id="KAK3506828.1"/>
    </source>
</evidence>
<keyword evidence="1" id="KW-0853">WD repeat</keyword>
<dbReference type="Gene3D" id="2.130.10.10">
    <property type="entry name" value="YVTN repeat-like/Quinoprotein amine dehydrogenase"/>
    <property type="match status" value="2"/>
</dbReference>
<protein>
    <submittedName>
        <fullName evidence="3">Uncharacterized protein</fullName>
    </submittedName>
</protein>
<feature type="coiled-coil region" evidence="2">
    <location>
        <begin position="610"/>
        <end position="637"/>
    </location>
</feature>
<organism evidence="3 4">
    <name type="scientific">Hemibagrus guttatus</name>
    <dbReference type="NCBI Taxonomy" id="175788"/>
    <lineage>
        <taxon>Eukaryota</taxon>
        <taxon>Metazoa</taxon>
        <taxon>Chordata</taxon>
        <taxon>Craniata</taxon>
        <taxon>Vertebrata</taxon>
        <taxon>Euteleostomi</taxon>
        <taxon>Actinopterygii</taxon>
        <taxon>Neopterygii</taxon>
        <taxon>Teleostei</taxon>
        <taxon>Ostariophysi</taxon>
        <taxon>Siluriformes</taxon>
        <taxon>Bagridae</taxon>
        <taxon>Hemibagrus</taxon>
    </lineage>
</organism>
<feature type="non-terminal residue" evidence="3">
    <location>
        <position position="1"/>
    </location>
</feature>
<dbReference type="SMART" id="SM00320">
    <property type="entry name" value="WD40"/>
    <property type="match status" value="6"/>
</dbReference>
<dbReference type="AlphaFoldDB" id="A0AAE0PT97"/>
<dbReference type="InterPro" id="IPR052993">
    <property type="entry name" value="CFA-57"/>
</dbReference>
<feature type="repeat" description="WD" evidence="1">
    <location>
        <begin position="550"/>
        <end position="583"/>
    </location>
</feature>
<dbReference type="InterPro" id="IPR015943">
    <property type="entry name" value="WD40/YVTN_repeat-like_dom_sf"/>
</dbReference>
<dbReference type="PROSITE" id="PS50082">
    <property type="entry name" value="WD_REPEATS_2"/>
    <property type="match status" value="2"/>
</dbReference>
<dbReference type="InterPro" id="IPR011047">
    <property type="entry name" value="Quinoprotein_ADH-like_sf"/>
</dbReference>
<keyword evidence="2" id="KW-0175">Coiled coil</keyword>
<comment type="caution">
    <text evidence="3">The sequence shown here is derived from an EMBL/GenBank/DDBJ whole genome shotgun (WGS) entry which is preliminary data.</text>
</comment>
<dbReference type="PROSITE" id="PS50294">
    <property type="entry name" value="WD_REPEATS_REGION"/>
    <property type="match status" value="2"/>
</dbReference>
<sequence length="663" mass="74126">AEGSKGMRALAISSDRRYLAVSECGKWASITIIDLKNHPKEKVLKGKDYGVQEFVCMAFSADSEYLLGQAGGPSWTLYCWQWKKNKLVAAVQIKTRGDISQVSFNPQDDTKVCVTGKRVFRIYEFKNGALGMMDSYNVEKMNVLCHTWMSSNSIIAGTEEGQLLNLKSKHRLVKCLMGKACERQKDSSSSPTPVTAITAIVPYSDGFACSTGLGVVSLYEKVQTKDNYSKTVTLRIPVDPCSNKPLQAITSMCISPSEQTLAISTDQGQLYHISLDSEELIKNEKSQFTYLSQSFHSGSITGLAICVAKPIMATCSKDCTIHIWNYHKKTLELFKEFDEEPRCVSMHPDSHSMLVGFSTEVCLMDRFVDNLCTVRTFPISNCTECVFNHDGSRFAAISENMIHIFNIKTQKRLDLSGHHKQVQSLKWSKDDCRLVSCGTDGTVFVWDALTGNAAIRSEATSRYTDVTFAPNTGSVLAVGRRHLREISDEGASPKNASYDCLDSVLYEMASDGVAYTAVSMTRSGVFVGTSAGTVRVLDYPFDKEMTWTEHQAHAGPITKMVVTPGDQYLLTASKDGSIFIWSIIDQNGQTLEKVDELDYFEEVYCLKEFLDEKDKLINDLTLKVQQLEMEQDIEMNRIDMEHEEKINTVVQSYQKQTEVSDEK</sequence>
<dbReference type="SUPFAM" id="SSF50978">
    <property type="entry name" value="WD40 repeat-like"/>
    <property type="match status" value="1"/>
</dbReference>